<keyword evidence="5 9" id="KW-0812">Transmembrane</keyword>
<dbReference type="InterPro" id="IPR050465">
    <property type="entry name" value="UPF0194_transport"/>
</dbReference>
<feature type="transmembrane region" description="Helical" evidence="9">
    <location>
        <begin position="346"/>
        <end position="370"/>
    </location>
</feature>
<evidence type="ECO:0000256" key="4">
    <source>
        <dbReference type="ARBA" id="ARBA00007931"/>
    </source>
</evidence>
<dbReference type="Pfam" id="PF02163">
    <property type="entry name" value="Peptidase_M50"/>
    <property type="match status" value="1"/>
</dbReference>
<dbReference type="OrthoDB" id="9759690at2"/>
<dbReference type="STRING" id="416943.SAMN05445871_2194"/>
<evidence type="ECO:0000259" key="10">
    <source>
        <dbReference type="Pfam" id="PF02163"/>
    </source>
</evidence>
<dbReference type="RefSeq" id="WP_090544732.1">
    <property type="nucleotide sequence ID" value="NZ_FNSR01000001.1"/>
</dbReference>
<evidence type="ECO:0000256" key="2">
    <source>
        <dbReference type="ARBA" id="ARBA00004141"/>
    </source>
</evidence>
<protein>
    <submittedName>
        <fullName evidence="11">Putative peptide zinc metalloprotease protein</fullName>
    </submittedName>
</protein>
<dbReference type="GO" id="GO:0016020">
    <property type="term" value="C:membrane"/>
    <property type="evidence" value="ECO:0007669"/>
    <property type="project" value="UniProtKB-SubCell"/>
</dbReference>
<reference evidence="12" key="1">
    <citation type="submission" date="2016-10" db="EMBL/GenBank/DDBJ databases">
        <authorList>
            <person name="Varghese N."/>
            <person name="Submissions S."/>
        </authorList>
    </citation>
    <scope>NUCLEOTIDE SEQUENCE [LARGE SCALE GENOMIC DNA]</scope>
    <source>
        <strain evidence="12">LMG 26416</strain>
    </source>
</reference>
<feature type="transmembrane region" description="Helical" evidence="9">
    <location>
        <begin position="416"/>
        <end position="434"/>
    </location>
</feature>
<feature type="transmembrane region" description="Helical" evidence="9">
    <location>
        <begin position="271"/>
        <end position="291"/>
    </location>
</feature>
<dbReference type="EMBL" id="FOAJ01000003">
    <property type="protein sequence ID" value="SEK79530.1"/>
    <property type="molecule type" value="Genomic_DNA"/>
</dbReference>
<evidence type="ECO:0000256" key="3">
    <source>
        <dbReference type="ARBA" id="ARBA00004196"/>
    </source>
</evidence>
<evidence type="ECO:0000256" key="7">
    <source>
        <dbReference type="ARBA" id="ARBA00023054"/>
    </source>
</evidence>
<comment type="cofactor">
    <cofactor evidence="1">
        <name>Zn(2+)</name>
        <dbReference type="ChEBI" id="CHEBI:29105"/>
    </cofactor>
</comment>
<feature type="transmembrane region" description="Helical" evidence="9">
    <location>
        <begin position="141"/>
        <end position="162"/>
    </location>
</feature>
<keyword evidence="6 9" id="KW-1133">Transmembrane helix</keyword>
<evidence type="ECO:0000256" key="9">
    <source>
        <dbReference type="SAM" id="Phobius"/>
    </source>
</evidence>
<keyword evidence="8 9" id="KW-0472">Membrane</keyword>
<evidence type="ECO:0000256" key="8">
    <source>
        <dbReference type="ARBA" id="ARBA00023136"/>
    </source>
</evidence>
<feature type="domain" description="Peptidase M50" evidence="10">
    <location>
        <begin position="187"/>
        <end position="289"/>
    </location>
</feature>
<comment type="subcellular location">
    <subcellularLocation>
        <location evidence="3">Cell envelope</location>
    </subcellularLocation>
    <subcellularLocation>
        <location evidence="2">Membrane</location>
        <topology evidence="2">Multi-pass membrane protein</topology>
    </subcellularLocation>
</comment>
<dbReference type="AlphaFoldDB" id="A0A1H7JZF9"/>
<keyword evidence="7" id="KW-0175">Coiled coil</keyword>
<evidence type="ECO:0000313" key="11">
    <source>
        <dbReference type="EMBL" id="SEK79530.1"/>
    </source>
</evidence>
<keyword evidence="11" id="KW-0645">Protease</keyword>
<evidence type="ECO:0000256" key="1">
    <source>
        <dbReference type="ARBA" id="ARBA00001947"/>
    </source>
</evidence>
<comment type="similarity">
    <text evidence="4">Belongs to the peptidase M50B family.</text>
</comment>
<accession>A0A1H7JZF9</accession>
<feature type="transmembrane region" description="Helical" evidence="9">
    <location>
        <begin position="376"/>
        <end position="395"/>
    </location>
</feature>
<organism evidence="11 12">
    <name type="scientific">Paraburkholderia caballeronis</name>
    <dbReference type="NCBI Taxonomy" id="416943"/>
    <lineage>
        <taxon>Bacteria</taxon>
        <taxon>Pseudomonadati</taxon>
        <taxon>Pseudomonadota</taxon>
        <taxon>Betaproteobacteria</taxon>
        <taxon>Burkholderiales</taxon>
        <taxon>Burkholderiaceae</taxon>
        <taxon>Paraburkholderia</taxon>
    </lineage>
</organism>
<evidence type="ECO:0000256" key="6">
    <source>
        <dbReference type="ARBA" id="ARBA00022989"/>
    </source>
</evidence>
<dbReference type="GO" id="GO:0030313">
    <property type="term" value="C:cell envelope"/>
    <property type="evidence" value="ECO:0007669"/>
    <property type="project" value="UniProtKB-SubCell"/>
</dbReference>
<evidence type="ECO:0000313" key="12">
    <source>
        <dbReference type="Proteomes" id="UP000199120"/>
    </source>
</evidence>
<dbReference type="GO" id="GO:0006508">
    <property type="term" value="P:proteolysis"/>
    <property type="evidence" value="ECO:0007669"/>
    <property type="project" value="UniProtKB-KW"/>
</dbReference>
<name>A0A1H7JZF9_9BURK</name>
<keyword evidence="11" id="KW-0378">Hydrolase</keyword>
<evidence type="ECO:0000256" key="5">
    <source>
        <dbReference type="ARBA" id="ARBA00022692"/>
    </source>
</evidence>
<sequence length="704" mass="77648">MARLPQLRQELTLTPGAATPDGAPTWMLHDPAANRFFQLGWPAFELLSRWPLDDPLAIVEAVNRETTLTVTPDDLDALVRMLRQQSLLVAATAADTARLEHHKAAQRTSRAMWLLKHYLMIRVPLWHPMPFLRAAARHVAFAYRPASWLIVAAVAMTGLVLVSRRWDEFVHTFHGYADWRGLIGVGIALGFAKVLHEFGHAFTAQRHGCRVPTMGVALLVMLPVLYTDTTEAWKVAARKDRLWIGAAGMLSEIALAAFATLAWSLLPDGPLRGGAFLLATTTWIATLAINASPFMRFDGYFLLSDWLDMPNLHDRAFALGRWWLREWLFGFGDPQPEPCSASRRRFLIAFSFATWLYRLVVFLSIALVVYHAFFKLLGMLLFCVEFGWFIVRPIWRETQATWQRRDELRWCRETRRSALLGAAAVAFFVVPWHAGVSAPAVLAPQRAQGLYTVAAGYLADQPPPARDGQRVRAGDTLAVLASPDLEARLAAATASEALLHWEVDQQSFDERLQQQGTALARRWDATRQTVAGIQAEIAQLTIRAPFDGTVQTGDDPPAPGTWLPRGERVYDLIAPGGVKGDAYVGEDDVARLKAGQSAVFVASLPELAARDCRIDAIDKVNVATLDAPSVASTYGGPIPAEPNAKTRQLVPLQATWQVRFGGCDGEAGIGREVNGTVQLGAGRQSFVGEGLRFVAAVLQREVGF</sequence>
<keyword evidence="12" id="KW-1185">Reference proteome</keyword>
<proteinExistence type="inferred from homology"/>
<dbReference type="InterPro" id="IPR008915">
    <property type="entry name" value="Peptidase_M50"/>
</dbReference>
<dbReference type="GO" id="GO:0008237">
    <property type="term" value="F:metallopeptidase activity"/>
    <property type="evidence" value="ECO:0007669"/>
    <property type="project" value="UniProtKB-KW"/>
</dbReference>
<dbReference type="PANTHER" id="PTHR32347">
    <property type="entry name" value="EFFLUX SYSTEM COMPONENT YKNX-RELATED"/>
    <property type="match status" value="1"/>
</dbReference>
<feature type="transmembrane region" description="Helical" evidence="9">
    <location>
        <begin position="242"/>
        <end position="265"/>
    </location>
</feature>
<gene>
    <name evidence="11" type="ORF">SAMN05192542_103498</name>
</gene>
<dbReference type="PANTHER" id="PTHR32347:SF23">
    <property type="entry name" value="BLL5650 PROTEIN"/>
    <property type="match status" value="1"/>
</dbReference>
<keyword evidence="11" id="KW-0482">Metalloprotease</keyword>
<dbReference type="Proteomes" id="UP000199120">
    <property type="component" value="Unassembled WGS sequence"/>
</dbReference>